<keyword evidence="1" id="KW-1133">Transmembrane helix</keyword>
<keyword evidence="1" id="KW-0472">Membrane</keyword>
<evidence type="ECO:0000313" key="2">
    <source>
        <dbReference type="EMBL" id="EDS91728.1"/>
    </source>
</evidence>
<keyword evidence="1" id="KW-0812">Transmembrane</keyword>
<accession>A0ABC9NNC2</accession>
<gene>
    <name evidence="2" type="ORF">ESCAB7627_2446</name>
</gene>
<name>A0ABC9NNC2_ESCAT</name>
<feature type="transmembrane region" description="Helical" evidence="1">
    <location>
        <begin position="20"/>
        <end position="37"/>
    </location>
</feature>
<dbReference type="Proteomes" id="UP000003042">
    <property type="component" value="Unassembled WGS sequence"/>
</dbReference>
<comment type="caution">
    <text evidence="2">The sequence shown here is derived from an EMBL/GenBank/DDBJ whole genome shotgun (WGS) entry which is preliminary data.</text>
</comment>
<evidence type="ECO:0000313" key="3">
    <source>
        <dbReference type="Proteomes" id="UP000003042"/>
    </source>
</evidence>
<proteinExistence type="predicted"/>
<reference evidence="2 3" key="1">
    <citation type="submission" date="2008-02" db="EMBL/GenBank/DDBJ databases">
        <title>Annotation of Escherichia albertii TW07627.</title>
        <authorList>
            <person name="Sutton G."/>
            <person name="Whittam T.S."/>
            <person name="Sebastian Y."/>
        </authorList>
    </citation>
    <scope>NUCLEOTIDE SEQUENCE [LARGE SCALE GENOMIC DNA]</scope>
    <source>
        <strain evidence="2 3">TW07627</strain>
    </source>
</reference>
<dbReference type="EMBL" id="ABKX01000005">
    <property type="protein sequence ID" value="EDS91728.1"/>
    <property type="molecule type" value="Genomic_DNA"/>
</dbReference>
<organism evidence="2 3">
    <name type="scientific">Escherichia albertii (strain TW07627)</name>
    <dbReference type="NCBI Taxonomy" id="502347"/>
    <lineage>
        <taxon>Bacteria</taxon>
        <taxon>Pseudomonadati</taxon>
        <taxon>Pseudomonadota</taxon>
        <taxon>Gammaproteobacteria</taxon>
        <taxon>Enterobacterales</taxon>
        <taxon>Enterobacteriaceae</taxon>
        <taxon>Escherichia</taxon>
    </lineage>
</organism>
<protein>
    <submittedName>
        <fullName evidence="2">Uncharacterized protein</fullName>
    </submittedName>
</protein>
<dbReference type="AlphaFoldDB" id="A0ABC9NNC2"/>
<evidence type="ECO:0000256" key="1">
    <source>
        <dbReference type="SAM" id="Phobius"/>
    </source>
</evidence>
<sequence length="43" mass="4777">MAAHGAAFFYGLPLAEVHPVIFFCSCSGLFLLYSCTWEKFDAD</sequence>